<organism evidence="1 2">
    <name type="scientific">Xylaria flabelliformis</name>
    <dbReference type="NCBI Taxonomy" id="2512241"/>
    <lineage>
        <taxon>Eukaryota</taxon>
        <taxon>Fungi</taxon>
        <taxon>Dikarya</taxon>
        <taxon>Ascomycota</taxon>
        <taxon>Pezizomycotina</taxon>
        <taxon>Sordariomycetes</taxon>
        <taxon>Xylariomycetidae</taxon>
        <taxon>Xylariales</taxon>
        <taxon>Xylariaceae</taxon>
        <taxon>Xylaria</taxon>
    </lineage>
</organism>
<dbReference type="Proteomes" id="UP000319160">
    <property type="component" value="Unassembled WGS sequence"/>
</dbReference>
<name>A0A553I6X1_9PEZI</name>
<keyword evidence="2" id="KW-1185">Reference proteome</keyword>
<dbReference type="EMBL" id="VFLP01000013">
    <property type="protein sequence ID" value="TRX95949.1"/>
    <property type="molecule type" value="Genomic_DNA"/>
</dbReference>
<protein>
    <recommendedName>
        <fullName evidence="3">Nucleoporin NUP37</fullName>
    </recommendedName>
</protein>
<reference evidence="2" key="1">
    <citation type="submission" date="2019-06" db="EMBL/GenBank/DDBJ databases">
        <title>Draft genome sequence of the griseofulvin-producing fungus Xylaria cubensis strain G536.</title>
        <authorList>
            <person name="Mead M.E."/>
            <person name="Raja H.A."/>
            <person name="Steenwyk J.L."/>
            <person name="Knowles S.L."/>
            <person name="Oberlies N.H."/>
            <person name="Rokas A."/>
        </authorList>
    </citation>
    <scope>NUCLEOTIDE SEQUENCE [LARGE SCALE GENOMIC DNA]</scope>
    <source>
        <strain evidence="2">G536</strain>
    </source>
</reference>
<dbReference type="InterPro" id="IPR015943">
    <property type="entry name" value="WD40/YVTN_repeat-like_dom_sf"/>
</dbReference>
<evidence type="ECO:0000313" key="1">
    <source>
        <dbReference type="EMBL" id="TRX95949.1"/>
    </source>
</evidence>
<dbReference type="STRING" id="2512241.A0A553I6X1"/>
<dbReference type="OrthoDB" id="5323870at2759"/>
<accession>A0A553I6X1</accession>
<comment type="caution">
    <text evidence="1">The sequence shown here is derived from an EMBL/GenBank/DDBJ whole genome shotgun (WGS) entry which is preliminary data.</text>
</comment>
<dbReference type="Gene3D" id="2.130.10.10">
    <property type="entry name" value="YVTN repeat-like/Quinoprotein amine dehydrogenase"/>
    <property type="match status" value="1"/>
</dbReference>
<dbReference type="AlphaFoldDB" id="A0A553I6X1"/>
<evidence type="ECO:0000313" key="2">
    <source>
        <dbReference type="Proteomes" id="UP000319160"/>
    </source>
</evidence>
<dbReference type="InterPro" id="IPR036322">
    <property type="entry name" value="WD40_repeat_dom_sf"/>
</dbReference>
<gene>
    <name evidence="1" type="ORF">FHL15_003091</name>
</gene>
<proteinExistence type="predicted"/>
<evidence type="ECO:0008006" key="3">
    <source>
        <dbReference type="Google" id="ProtNLM"/>
    </source>
</evidence>
<dbReference type="SUPFAM" id="SSF50978">
    <property type="entry name" value="WD40 repeat-like"/>
    <property type="match status" value="1"/>
</dbReference>
<sequence length="729" mass="79270">MAPTTTARIRRTAQNTQYTYNLPRRIHTVHTYPVLSPQGATILIYGHENGVTLVWRGGRRFKPEIQAAAEKGTNGRQNGRPPQDAVMIIDSDEEDVAPKEPFIDQPQFEEDLDDECTYPEIIQTLDLEFDTAVFHISTLPLTPCLAEDALWEETEGTDILKEKIIFAVSCATRDVFLVTLPLVPVSPLSKARKDLQESLLAAKAGNGKWGETVTLLAGQQKLSDSLAMTLIRPRSVYDRSKSSERSRSTTRAVHRVVVAAHSREASGTLRLWDVPLEAATKPGGQIEPFQTEYLPKPLTSISFNPTHPTQLLCNASPTAVRIYDYNVASMPPDDISEGPFPSQGSWLISLYPPFVRQSTMRKPILAAAWVARGRAIFVLLADGQWGIWDIDGVSPQGSAHFGKPGSGILGDAITKFNVSGYVEGTSSLRNPVSQRVSGSASDFIPMTPHSRRDVFSSSSGPERLAVVSGGVVVTPLPASTTTTADESVTLWIGSSDHVFTIPGLIKFWDAQIRKGSGGGVNLFSGAQPTRMIRLSDLSVGLMGERCTGVGAVVRFSETGGMSTPGSEGLPVDVVVCGESRLVIIRESEAAVGARIGGVISRRKRLSDRLRDNSAIIVHPRPEQPGSVTYNLSIGPRKKLSQPLLAGGYNETTENNMIQTDDEKPAQIPPKPSSGFAFAANLNAAADLEQDEEDERDVEVEMLDIMEIDRELDAMDNGRGRGRKKVMFDS</sequence>